<keyword evidence="3" id="KW-1185">Reference proteome</keyword>
<evidence type="ECO:0000256" key="1">
    <source>
        <dbReference type="SAM" id="Phobius"/>
    </source>
</evidence>
<dbReference type="EMBL" id="JAUIQD010000006">
    <property type="protein sequence ID" value="KAK3346660.1"/>
    <property type="molecule type" value="Genomic_DNA"/>
</dbReference>
<comment type="caution">
    <text evidence="2">The sequence shown here is derived from an EMBL/GenBank/DDBJ whole genome shotgun (WGS) entry which is preliminary data.</text>
</comment>
<evidence type="ECO:0000313" key="2">
    <source>
        <dbReference type="EMBL" id="KAK3346660.1"/>
    </source>
</evidence>
<proteinExistence type="predicted"/>
<evidence type="ECO:0000313" key="3">
    <source>
        <dbReference type="Proteomes" id="UP001275084"/>
    </source>
</evidence>
<feature type="transmembrane region" description="Helical" evidence="1">
    <location>
        <begin position="14"/>
        <end position="43"/>
    </location>
</feature>
<reference evidence="2" key="2">
    <citation type="submission" date="2023-06" db="EMBL/GenBank/DDBJ databases">
        <authorList>
            <consortium name="Lawrence Berkeley National Laboratory"/>
            <person name="Haridas S."/>
            <person name="Hensen N."/>
            <person name="Bonometti L."/>
            <person name="Westerberg I."/>
            <person name="Brannstrom I.O."/>
            <person name="Guillou S."/>
            <person name="Cros-Aarteil S."/>
            <person name="Calhoun S."/>
            <person name="Kuo A."/>
            <person name="Mondo S."/>
            <person name="Pangilinan J."/>
            <person name="Riley R."/>
            <person name="Labutti K."/>
            <person name="Andreopoulos B."/>
            <person name="Lipzen A."/>
            <person name="Chen C."/>
            <person name="Yanf M."/>
            <person name="Daum C."/>
            <person name="Ng V."/>
            <person name="Clum A."/>
            <person name="Steindorff A."/>
            <person name="Ohm R."/>
            <person name="Martin F."/>
            <person name="Silar P."/>
            <person name="Natvig D."/>
            <person name="Lalanne C."/>
            <person name="Gautier V."/>
            <person name="Ament-Velasquez S.L."/>
            <person name="Kruys A."/>
            <person name="Hutchinson M.I."/>
            <person name="Powell A.J."/>
            <person name="Barry K."/>
            <person name="Miller A.N."/>
            <person name="Grigoriev I.V."/>
            <person name="Debuchy R."/>
            <person name="Gladieux P."/>
            <person name="Thoren M.H."/>
            <person name="Johannesson H."/>
        </authorList>
    </citation>
    <scope>NUCLEOTIDE SEQUENCE</scope>
    <source>
        <strain evidence="2">CBS 955.72</strain>
    </source>
</reference>
<protein>
    <submittedName>
        <fullName evidence="2">Uncharacterized protein</fullName>
    </submittedName>
</protein>
<keyword evidence="1" id="KW-1133">Transmembrane helix</keyword>
<feature type="transmembrane region" description="Helical" evidence="1">
    <location>
        <begin position="63"/>
        <end position="82"/>
    </location>
</feature>
<gene>
    <name evidence="2" type="ORF">B0T25DRAFT_283397</name>
</gene>
<dbReference type="Proteomes" id="UP001275084">
    <property type="component" value="Unassembled WGS sequence"/>
</dbReference>
<keyword evidence="1" id="KW-0812">Transmembrane</keyword>
<keyword evidence="1" id="KW-0472">Membrane</keyword>
<accession>A0AAJ0HC82</accession>
<reference evidence="2" key="1">
    <citation type="journal article" date="2023" name="Mol. Phylogenet. Evol.">
        <title>Genome-scale phylogeny and comparative genomics of the fungal order Sordariales.</title>
        <authorList>
            <person name="Hensen N."/>
            <person name="Bonometti L."/>
            <person name="Westerberg I."/>
            <person name="Brannstrom I.O."/>
            <person name="Guillou S."/>
            <person name="Cros-Aarteil S."/>
            <person name="Calhoun S."/>
            <person name="Haridas S."/>
            <person name="Kuo A."/>
            <person name="Mondo S."/>
            <person name="Pangilinan J."/>
            <person name="Riley R."/>
            <person name="LaButti K."/>
            <person name="Andreopoulos B."/>
            <person name="Lipzen A."/>
            <person name="Chen C."/>
            <person name="Yan M."/>
            <person name="Daum C."/>
            <person name="Ng V."/>
            <person name="Clum A."/>
            <person name="Steindorff A."/>
            <person name="Ohm R.A."/>
            <person name="Martin F."/>
            <person name="Silar P."/>
            <person name="Natvig D.O."/>
            <person name="Lalanne C."/>
            <person name="Gautier V."/>
            <person name="Ament-Velasquez S.L."/>
            <person name="Kruys A."/>
            <person name="Hutchinson M.I."/>
            <person name="Powell A.J."/>
            <person name="Barry K."/>
            <person name="Miller A.N."/>
            <person name="Grigoriev I.V."/>
            <person name="Debuchy R."/>
            <person name="Gladieux P."/>
            <person name="Hiltunen Thoren M."/>
            <person name="Johannesson H."/>
        </authorList>
    </citation>
    <scope>NUCLEOTIDE SEQUENCE</scope>
    <source>
        <strain evidence="2">CBS 955.72</strain>
    </source>
</reference>
<dbReference type="AlphaFoldDB" id="A0AAJ0HC82"/>
<organism evidence="2 3">
    <name type="scientific">Lasiosphaeria hispida</name>
    <dbReference type="NCBI Taxonomy" id="260671"/>
    <lineage>
        <taxon>Eukaryota</taxon>
        <taxon>Fungi</taxon>
        <taxon>Dikarya</taxon>
        <taxon>Ascomycota</taxon>
        <taxon>Pezizomycotina</taxon>
        <taxon>Sordariomycetes</taxon>
        <taxon>Sordariomycetidae</taxon>
        <taxon>Sordariales</taxon>
        <taxon>Lasiosphaeriaceae</taxon>
        <taxon>Lasiosphaeria</taxon>
    </lineage>
</organism>
<name>A0AAJ0HC82_9PEZI</name>
<sequence>MVIYFVFSVLMPALFLGVLVIAATLVIITLPVWMMIGMSVLGVMCFRASRISIRYFRAVPSVWWARLGSFLLLVGAIVYYALLWDSTGTRKAPWTEHLG</sequence>